<organism evidence="3 4">
    <name type="scientific">Nitrosomonas communis</name>
    <dbReference type="NCBI Taxonomy" id="44574"/>
    <lineage>
        <taxon>Bacteria</taxon>
        <taxon>Pseudomonadati</taxon>
        <taxon>Pseudomonadota</taxon>
        <taxon>Betaproteobacteria</taxon>
        <taxon>Nitrosomonadales</taxon>
        <taxon>Nitrosomonadaceae</taxon>
        <taxon>Nitrosomonas</taxon>
    </lineage>
</organism>
<feature type="compositionally biased region" description="Basic and acidic residues" evidence="1">
    <location>
        <begin position="12"/>
        <end position="25"/>
    </location>
</feature>
<dbReference type="EMBL" id="FOUB01000016">
    <property type="protein sequence ID" value="SFM19203.1"/>
    <property type="molecule type" value="Genomic_DNA"/>
</dbReference>
<evidence type="ECO:0000256" key="1">
    <source>
        <dbReference type="SAM" id="MobiDB-lite"/>
    </source>
</evidence>
<dbReference type="Proteomes" id="UP000183287">
    <property type="component" value="Unassembled WGS sequence"/>
</dbReference>
<proteinExistence type="predicted"/>
<evidence type="ECO:0000313" key="3">
    <source>
        <dbReference type="EMBL" id="SFM19203.1"/>
    </source>
</evidence>
<dbReference type="PANTHER" id="PTHR35519:SF2">
    <property type="entry name" value="PH DOMAIN PROTEIN"/>
    <property type="match status" value="1"/>
</dbReference>
<name>A0A1I4NVQ8_9PROT</name>
<keyword evidence="2" id="KW-1133">Transmembrane helix</keyword>
<dbReference type="AlphaFoldDB" id="A0A1I4NVQ8"/>
<feature type="transmembrane region" description="Helical" evidence="2">
    <location>
        <begin position="155"/>
        <end position="179"/>
    </location>
</feature>
<sequence>MPKNIDIGPGDHASRGESTFSHHQDTLSSQKHLSRQREQLKNKLNRLAWLMDNSFRIPGTQLRFGIDGLIGLFPGLGDALGALISSHIISQAAQMGVPKSVLLKMAFNVAIDALLGIFPVIGDMSDFIWKANHRNVKLLNDYVEEPQKTKTYSRFFVGMIGLLVIGGIAVIVAFGFLLMRWLWYSVQGN</sequence>
<keyword evidence="2" id="KW-0472">Membrane</keyword>
<evidence type="ECO:0000256" key="2">
    <source>
        <dbReference type="SAM" id="Phobius"/>
    </source>
</evidence>
<keyword evidence="4" id="KW-1185">Reference proteome</keyword>
<accession>A0A1I4NVQ8</accession>
<reference evidence="4" key="1">
    <citation type="submission" date="2016-10" db="EMBL/GenBank/DDBJ databases">
        <authorList>
            <person name="Varghese N."/>
            <person name="Submissions S."/>
        </authorList>
    </citation>
    <scope>NUCLEOTIDE SEQUENCE [LARGE SCALE GENOMIC DNA]</scope>
    <source>
        <strain evidence="4">Nm44</strain>
    </source>
</reference>
<evidence type="ECO:0000313" key="4">
    <source>
        <dbReference type="Proteomes" id="UP000183287"/>
    </source>
</evidence>
<protein>
    <recommendedName>
        <fullName evidence="5">DUF4112 domain-containing protein</fullName>
    </recommendedName>
</protein>
<keyword evidence="2" id="KW-0812">Transmembrane</keyword>
<dbReference type="Pfam" id="PF13430">
    <property type="entry name" value="DUF4112"/>
    <property type="match status" value="1"/>
</dbReference>
<dbReference type="InterPro" id="IPR025187">
    <property type="entry name" value="DUF4112"/>
</dbReference>
<feature type="transmembrane region" description="Helical" evidence="2">
    <location>
        <begin position="101"/>
        <end position="121"/>
    </location>
</feature>
<dbReference type="RefSeq" id="WP_083398397.1">
    <property type="nucleotide sequence ID" value="NZ_FOUB01000016.1"/>
</dbReference>
<dbReference type="PANTHER" id="PTHR35519">
    <property type="entry name" value="MEMBRANE PROTEINS"/>
    <property type="match status" value="1"/>
</dbReference>
<feature type="region of interest" description="Disordered" evidence="1">
    <location>
        <begin position="1"/>
        <end position="35"/>
    </location>
</feature>
<gene>
    <name evidence="3" type="ORF">SAMN05421863_101663</name>
</gene>
<dbReference type="OrthoDB" id="513552at2"/>
<evidence type="ECO:0008006" key="5">
    <source>
        <dbReference type="Google" id="ProtNLM"/>
    </source>
</evidence>